<reference evidence="1" key="2">
    <citation type="journal article" date="2015" name="Fish Shellfish Immunol.">
        <title>Early steps in the European eel (Anguilla anguilla)-Vibrio vulnificus interaction in the gills: Role of the RtxA13 toxin.</title>
        <authorList>
            <person name="Callol A."/>
            <person name="Pajuelo D."/>
            <person name="Ebbesson L."/>
            <person name="Teles M."/>
            <person name="MacKenzie S."/>
            <person name="Amaro C."/>
        </authorList>
    </citation>
    <scope>NUCLEOTIDE SEQUENCE</scope>
</reference>
<organism evidence="1">
    <name type="scientific">Anguilla anguilla</name>
    <name type="common">European freshwater eel</name>
    <name type="synonym">Muraena anguilla</name>
    <dbReference type="NCBI Taxonomy" id="7936"/>
    <lineage>
        <taxon>Eukaryota</taxon>
        <taxon>Metazoa</taxon>
        <taxon>Chordata</taxon>
        <taxon>Craniata</taxon>
        <taxon>Vertebrata</taxon>
        <taxon>Euteleostomi</taxon>
        <taxon>Actinopterygii</taxon>
        <taxon>Neopterygii</taxon>
        <taxon>Teleostei</taxon>
        <taxon>Anguilliformes</taxon>
        <taxon>Anguillidae</taxon>
        <taxon>Anguilla</taxon>
    </lineage>
</organism>
<protein>
    <submittedName>
        <fullName evidence="1">Uncharacterized protein</fullName>
    </submittedName>
</protein>
<evidence type="ECO:0000313" key="1">
    <source>
        <dbReference type="EMBL" id="JAH52139.1"/>
    </source>
</evidence>
<name>A0A0E9TEM8_ANGAN</name>
<dbReference type="AlphaFoldDB" id="A0A0E9TEM8"/>
<accession>A0A0E9TEM8</accession>
<proteinExistence type="predicted"/>
<dbReference type="EMBL" id="GBXM01056438">
    <property type="protein sequence ID" value="JAH52139.1"/>
    <property type="molecule type" value="Transcribed_RNA"/>
</dbReference>
<reference evidence="1" key="1">
    <citation type="submission" date="2014-11" db="EMBL/GenBank/DDBJ databases">
        <authorList>
            <person name="Amaro Gonzalez C."/>
        </authorList>
    </citation>
    <scope>NUCLEOTIDE SEQUENCE</scope>
</reference>
<sequence length="40" mass="4615">MARIPIYLSCICCSQEMTSKKTGWDQIHAGPWFDSRDILI</sequence>